<dbReference type="Gene3D" id="1.10.287.130">
    <property type="match status" value="1"/>
</dbReference>
<dbReference type="PANTHER" id="PTHR42878:SF15">
    <property type="entry name" value="BACTERIOPHYTOCHROME"/>
    <property type="match status" value="1"/>
</dbReference>
<dbReference type="RefSeq" id="WP_184339798.1">
    <property type="nucleotide sequence ID" value="NZ_JACHIG010000004.1"/>
</dbReference>
<sequence length="707" mass="79382">MTTVVCKTAADVQPPLVDSHGEGFAKTDRDEEATAMLAAIVDWSDDAIVSKNLEGIVTSWNAGAERLFGYTAREMIGRSITQIIPEGLMNEEQEILTQIRKGERIEPFATVRVAKSGKAVDVSVSVSPIRNREGRIIGASKVARDISRNREAEAALKQSEARFAKVFHTNPAAICITTIREGRFIEVNERYCQMFGFRRDDLIGQSAVELKLWDSPEERTQVMMRLLSQGIVRDYEGAFRNRSRSLLDALISMEMVDFPGEDERVVITMFADITERKRAEAEVRRLNAELELRVAERTAQLEAANAELSSSRAELKSLFESLPGLYLVLTPEFKIVAASDAYLKATLTTRENIIGLGIFEAFPDNPDEPDATGVANLRASLERVLQRCEPDTMAIQKYDVRRPDGVFEERYWSPINSPLVGKGRAIRYIIHRVEDVTEFVRSRAAAADKDANLSARLQQMEAEIFQSSQRVQAVNLQLQAANKELESFSYSVSHDLRAPLRAMDGFSRAMQEDFGAQLPPDGQRYLQVIRTSAQRMGCLIDDLLSFSRLSRAAMSWRTIDTRALVQAVLDEISAAREGRQIELQLKDLLPCEGDPALLKQVWVNLLSNAFKYTQKREHTVIEIGSTIEEGRPVYHVRDNGTGFDMRYAHKLFGVFQRLHRAEDYDGTGVGLAIVQRVVHRHSGRVWAEAVPDQGAAFYFTLGENNQT</sequence>
<keyword evidence="4" id="KW-0808">Transferase</keyword>
<evidence type="ECO:0000256" key="1">
    <source>
        <dbReference type="ARBA" id="ARBA00000085"/>
    </source>
</evidence>
<dbReference type="InterPro" id="IPR035965">
    <property type="entry name" value="PAS-like_dom_sf"/>
</dbReference>
<dbReference type="SUPFAM" id="SSF55874">
    <property type="entry name" value="ATPase domain of HSP90 chaperone/DNA topoisomerase II/histidine kinase"/>
    <property type="match status" value="1"/>
</dbReference>
<dbReference type="EC" id="2.7.13.3" evidence="2"/>
<feature type="domain" description="PAS" evidence="9">
    <location>
        <begin position="159"/>
        <end position="230"/>
    </location>
</feature>
<dbReference type="Pfam" id="PF00512">
    <property type="entry name" value="HisKA"/>
    <property type="match status" value="1"/>
</dbReference>
<feature type="domain" description="PAC" evidence="10">
    <location>
        <begin position="104"/>
        <end position="158"/>
    </location>
</feature>
<dbReference type="Pfam" id="PF08448">
    <property type="entry name" value="PAS_4"/>
    <property type="match status" value="1"/>
</dbReference>
<feature type="coiled-coil region" evidence="7">
    <location>
        <begin position="271"/>
        <end position="321"/>
    </location>
</feature>
<protein>
    <recommendedName>
        <fullName evidence="2">histidine kinase</fullName>
        <ecNumber evidence="2">2.7.13.3</ecNumber>
    </recommendedName>
</protein>
<dbReference type="InterPro" id="IPR013656">
    <property type="entry name" value="PAS_4"/>
</dbReference>
<reference evidence="11 12" key="1">
    <citation type="submission" date="2020-08" db="EMBL/GenBank/DDBJ databases">
        <title>Genomic Encyclopedia of Type Strains, Phase IV (KMG-IV): sequencing the most valuable type-strain genomes for metagenomic binning, comparative biology and taxonomic classification.</title>
        <authorList>
            <person name="Goeker M."/>
        </authorList>
    </citation>
    <scope>NUCLEOTIDE SEQUENCE [LARGE SCALE GENOMIC DNA]</scope>
    <source>
        <strain evidence="11 12">DSM 12252</strain>
    </source>
</reference>
<feature type="domain" description="PAS" evidence="9">
    <location>
        <begin position="33"/>
        <end position="103"/>
    </location>
</feature>
<evidence type="ECO:0000259" key="10">
    <source>
        <dbReference type="PROSITE" id="PS50113"/>
    </source>
</evidence>
<dbReference type="InterPro" id="IPR000700">
    <property type="entry name" value="PAS-assoc_C"/>
</dbReference>
<evidence type="ECO:0000256" key="2">
    <source>
        <dbReference type="ARBA" id="ARBA00012438"/>
    </source>
</evidence>
<organism evidence="11 12">
    <name type="scientific">Prosthecobacter vanneervenii</name>
    <dbReference type="NCBI Taxonomy" id="48466"/>
    <lineage>
        <taxon>Bacteria</taxon>
        <taxon>Pseudomonadati</taxon>
        <taxon>Verrucomicrobiota</taxon>
        <taxon>Verrucomicrobiia</taxon>
        <taxon>Verrucomicrobiales</taxon>
        <taxon>Verrucomicrobiaceae</taxon>
        <taxon>Prosthecobacter</taxon>
    </lineage>
</organism>
<dbReference type="EMBL" id="JACHIG010000004">
    <property type="protein sequence ID" value="MBB5032893.1"/>
    <property type="molecule type" value="Genomic_DNA"/>
</dbReference>
<dbReference type="GO" id="GO:0007234">
    <property type="term" value="P:osmosensory signaling via phosphorelay pathway"/>
    <property type="evidence" value="ECO:0007669"/>
    <property type="project" value="TreeGrafter"/>
</dbReference>
<dbReference type="PRINTS" id="PR00344">
    <property type="entry name" value="BCTRLSENSOR"/>
</dbReference>
<dbReference type="InterPro" id="IPR000014">
    <property type="entry name" value="PAS"/>
</dbReference>
<name>A0A7W7YB02_9BACT</name>
<feature type="domain" description="Histidine kinase" evidence="8">
    <location>
        <begin position="491"/>
        <end position="705"/>
    </location>
</feature>
<dbReference type="CDD" id="cd00130">
    <property type="entry name" value="PAS"/>
    <property type="match status" value="2"/>
</dbReference>
<dbReference type="Pfam" id="PF13426">
    <property type="entry name" value="PAS_9"/>
    <property type="match status" value="1"/>
</dbReference>
<dbReference type="Proteomes" id="UP000590740">
    <property type="component" value="Unassembled WGS sequence"/>
</dbReference>
<dbReference type="PANTHER" id="PTHR42878">
    <property type="entry name" value="TWO-COMPONENT HISTIDINE KINASE"/>
    <property type="match status" value="1"/>
</dbReference>
<dbReference type="GO" id="GO:0030295">
    <property type="term" value="F:protein kinase activator activity"/>
    <property type="evidence" value="ECO:0007669"/>
    <property type="project" value="TreeGrafter"/>
</dbReference>
<evidence type="ECO:0000259" key="9">
    <source>
        <dbReference type="PROSITE" id="PS50112"/>
    </source>
</evidence>
<dbReference type="InterPro" id="IPR050351">
    <property type="entry name" value="BphY/WalK/GraS-like"/>
</dbReference>
<dbReference type="InterPro" id="IPR036890">
    <property type="entry name" value="HATPase_C_sf"/>
</dbReference>
<dbReference type="SUPFAM" id="SSF55785">
    <property type="entry name" value="PYP-like sensor domain (PAS domain)"/>
    <property type="match status" value="3"/>
</dbReference>
<evidence type="ECO:0000256" key="6">
    <source>
        <dbReference type="ARBA" id="ARBA00023136"/>
    </source>
</evidence>
<feature type="domain" description="PAC" evidence="10">
    <location>
        <begin position="233"/>
        <end position="285"/>
    </location>
</feature>
<dbReference type="SMART" id="SM00388">
    <property type="entry name" value="HisKA"/>
    <property type="match status" value="1"/>
</dbReference>
<dbReference type="InterPro" id="IPR036097">
    <property type="entry name" value="HisK_dim/P_sf"/>
</dbReference>
<evidence type="ECO:0000313" key="12">
    <source>
        <dbReference type="Proteomes" id="UP000590740"/>
    </source>
</evidence>
<dbReference type="InterPro" id="IPR013767">
    <property type="entry name" value="PAS_fold"/>
</dbReference>
<evidence type="ECO:0000259" key="8">
    <source>
        <dbReference type="PROSITE" id="PS50109"/>
    </source>
</evidence>
<keyword evidence="3" id="KW-0597">Phosphoprotein</keyword>
<keyword evidence="12" id="KW-1185">Reference proteome</keyword>
<dbReference type="CDD" id="cd00082">
    <property type="entry name" value="HisKA"/>
    <property type="match status" value="1"/>
</dbReference>
<dbReference type="FunFam" id="1.10.287.130:FF:000101">
    <property type="entry name" value="Sensor histidine kinase"/>
    <property type="match status" value="1"/>
</dbReference>
<dbReference type="Pfam" id="PF00989">
    <property type="entry name" value="PAS"/>
    <property type="match status" value="1"/>
</dbReference>
<evidence type="ECO:0000313" key="11">
    <source>
        <dbReference type="EMBL" id="MBB5032893.1"/>
    </source>
</evidence>
<keyword evidence="7" id="KW-0175">Coiled coil</keyword>
<dbReference type="Pfam" id="PF02518">
    <property type="entry name" value="HATPase_c"/>
    <property type="match status" value="1"/>
</dbReference>
<dbReference type="PROSITE" id="PS50113">
    <property type="entry name" value="PAC"/>
    <property type="match status" value="2"/>
</dbReference>
<evidence type="ECO:0000256" key="7">
    <source>
        <dbReference type="SAM" id="Coils"/>
    </source>
</evidence>
<keyword evidence="5" id="KW-0418">Kinase</keyword>
<dbReference type="InterPro" id="IPR004358">
    <property type="entry name" value="Sig_transdc_His_kin-like_C"/>
</dbReference>
<accession>A0A7W7YB02</accession>
<evidence type="ECO:0000256" key="3">
    <source>
        <dbReference type="ARBA" id="ARBA00022553"/>
    </source>
</evidence>
<dbReference type="InterPro" id="IPR003661">
    <property type="entry name" value="HisK_dim/P_dom"/>
</dbReference>
<dbReference type="GO" id="GO:0000155">
    <property type="term" value="F:phosphorelay sensor kinase activity"/>
    <property type="evidence" value="ECO:0007669"/>
    <property type="project" value="InterPro"/>
</dbReference>
<dbReference type="NCBIfam" id="TIGR00229">
    <property type="entry name" value="sensory_box"/>
    <property type="match status" value="2"/>
</dbReference>
<dbReference type="PROSITE" id="PS50109">
    <property type="entry name" value="HIS_KIN"/>
    <property type="match status" value="1"/>
</dbReference>
<dbReference type="PROSITE" id="PS50112">
    <property type="entry name" value="PAS"/>
    <property type="match status" value="2"/>
</dbReference>
<dbReference type="AlphaFoldDB" id="A0A7W7YB02"/>
<dbReference type="InterPro" id="IPR005467">
    <property type="entry name" value="His_kinase_dom"/>
</dbReference>
<dbReference type="GO" id="GO:0006355">
    <property type="term" value="P:regulation of DNA-templated transcription"/>
    <property type="evidence" value="ECO:0007669"/>
    <property type="project" value="InterPro"/>
</dbReference>
<dbReference type="Gene3D" id="3.30.450.20">
    <property type="entry name" value="PAS domain"/>
    <property type="match status" value="3"/>
</dbReference>
<dbReference type="InterPro" id="IPR003594">
    <property type="entry name" value="HATPase_dom"/>
</dbReference>
<dbReference type="Gene3D" id="3.30.565.10">
    <property type="entry name" value="Histidine kinase-like ATPase, C-terminal domain"/>
    <property type="match status" value="1"/>
</dbReference>
<evidence type="ECO:0000256" key="4">
    <source>
        <dbReference type="ARBA" id="ARBA00022679"/>
    </source>
</evidence>
<gene>
    <name evidence="11" type="ORF">HNQ65_002475</name>
</gene>
<proteinExistence type="predicted"/>
<dbReference type="SUPFAM" id="SSF47384">
    <property type="entry name" value="Homodimeric domain of signal transducing histidine kinase"/>
    <property type="match status" value="1"/>
</dbReference>
<dbReference type="GO" id="GO:0016020">
    <property type="term" value="C:membrane"/>
    <property type="evidence" value="ECO:0007669"/>
    <property type="project" value="UniProtKB-SubCell"/>
</dbReference>
<dbReference type="SMART" id="SM00091">
    <property type="entry name" value="PAS"/>
    <property type="match status" value="3"/>
</dbReference>
<dbReference type="FunFam" id="3.30.565.10:FF:000006">
    <property type="entry name" value="Sensor histidine kinase WalK"/>
    <property type="match status" value="1"/>
</dbReference>
<keyword evidence="6" id="KW-0472">Membrane</keyword>
<comment type="catalytic activity">
    <reaction evidence="1">
        <text>ATP + protein L-histidine = ADP + protein N-phospho-L-histidine.</text>
        <dbReference type="EC" id="2.7.13.3"/>
    </reaction>
</comment>
<dbReference type="SMART" id="SM00387">
    <property type="entry name" value="HATPase_c"/>
    <property type="match status" value="1"/>
</dbReference>
<comment type="caution">
    <text evidence="11">The sequence shown here is derived from an EMBL/GenBank/DDBJ whole genome shotgun (WGS) entry which is preliminary data.</text>
</comment>
<evidence type="ECO:0000256" key="5">
    <source>
        <dbReference type="ARBA" id="ARBA00022777"/>
    </source>
</evidence>
<dbReference type="GO" id="GO:0000156">
    <property type="term" value="F:phosphorelay response regulator activity"/>
    <property type="evidence" value="ECO:0007669"/>
    <property type="project" value="TreeGrafter"/>
</dbReference>